<evidence type="ECO:0000256" key="3">
    <source>
        <dbReference type="ARBA" id="ARBA00022989"/>
    </source>
</evidence>
<name>A0AAV7D6E8_ENGPU</name>
<dbReference type="GO" id="GO:0016020">
    <property type="term" value="C:membrane"/>
    <property type="evidence" value="ECO:0007669"/>
    <property type="project" value="UniProtKB-SubCell"/>
</dbReference>
<dbReference type="AlphaFoldDB" id="A0AAV7D6E8"/>
<evidence type="ECO:0000256" key="5">
    <source>
        <dbReference type="SAM" id="Phobius"/>
    </source>
</evidence>
<keyword evidence="3 5" id="KW-1133">Transmembrane helix</keyword>
<evidence type="ECO:0000313" key="6">
    <source>
        <dbReference type="EMBL" id="KAG8592743.1"/>
    </source>
</evidence>
<evidence type="ECO:0000256" key="2">
    <source>
        <dbReference type="ARBA" id="ARBA00022692"/>
    </source>
</evidence>
<feature type="transmembrane region" description="Helical" evidence="5">
    <location>
        <begin position="75"/>
        <end position="101"/>
    </location>
</feature>
<evidence type="ECO:0000256" key="1">
    <source>
        <dbReference type="ARBA" id="ARBA00004141"/>
    </source>
</evidence>
<dbReference type="PANTHER" id="PTHR11785:SF323">
    <property type="entry name" value="CYSTINE_GLUTAMATE TRANSPORTER"/>
    <property type="match status" value="1"/>
</dbReference>
<dbReference type="Proteomes" id="UP000824782">
    <property type="component" value="Unassembled WGS sequence"/>
</dbReference>
<feature type="transmembrane region" description="Helical" evidence="5">
    <location>
        <begin position="122"/>
        <end position="140"/>
    </location>
</feature>
<dbReference type="Gene3D" id="1.20.1740.10">
    <property type="entry name" value="Amino acid/polyamine transporter I"/>
    <property type="match status" value="1"/>
</dbReference>
<reference evidence="6" key="1">
    <citation type="thesis" date="2020" institute="ProQuest LLC" country="789 East Eisenhower Parkway, Ann Arbor, MI, USA">
        <title>Comparative Genomics and Chromosome Evolution.</title>
        <authorList>
            <person name="Mudd A.B."/>
        </authorList>
    </citation>
    <scope>NUCLEOTIDE SEQUENCE</scope>
    <source>
        <strain evidence="6">237g6f4</strain>
        <tissue evidence="6">Blood</tissue>
    </source>
</reference>
<sequence>MASLITALVTLFNCIIRLDATVNIPLAICISMAIVTVGYVLTNVAYYTTISAEELVLSSAVAVTYAERLLGNFSLAVPIFVALSCFGSMNGGVFAVSRMFYVASREGHLPEILSMIHVHKHTPLPAVIVLYPLTMVMLFTGDIYSLLNFLSFARWLFIGLAVVGLIYLRYKRPEMHRPFKIGSPQRCRYC</sequence>
<comment type="subcellular location">
    <subcellularLocation>
        <location evidence="1">Membrane</location>
        <topology evidence="1">Multi-pass membrane protein</topology>
    </subcellularLocation>
</comment>
<dbReference type="PANTHER" id="PTHR11785">
    <property type="entry name" value="AMINO ACID TRANSPORTER"/>
    <property type="match status" value="1"/>
</dbReference>
<keyword evidence="7" id="KW-1185">Reference proteome</keyword>
<gene>
    <name evidence="6" type="ORF">GDO81_000609</name>
</gene>
<dbReference type="InterPro" id="IPR002293">
    <property type="entry name" value="AA/rel_permease1"/>
</dbReference>
<protein>
    <submittedName>
        <fullName evidence="6">Uncharacterized protein</fullName>
    </submittedName>
</protein>
<dbReference type="GO" id="GO:0015179">
    <property type="term" value="F:L-amino acid transmembrane transporter activity"/>
    <property type="evidence" value="ECO:0007669"/>
    <property type="project" value="TreeGrafter"/>
</dbReference>
<accession>A0AAV7D6E8</accession>
<dbReference type="EMBL" id="WNYA01000001">
    <property type="protein sequence ID" value="KAG8592743.1"/>
    <property type="molecule type" value="Genomic_DNA"/>
</dbReference>
<proteinExistence type="predicted"/>
<dbReference type="InterPro" id="IPR050598">
    <property type="entry name" value="AminoAcid_Transporter"/>
</dbReference>
<dbReference type="Pfam" id="PF13520">
    <property type="entry name" value="AA_permease_2"/>
    <property type="match status" value="1"/>
</dbReference>
<evidence type="ECO:0000256" key="4">
    <source>
        <dbReference type="ARBA" id="ARBA00023136"/>
    </source>
</evidence>
<organism evidence="6 7">
    <name type="scientific">Engystomops pustulosus</name>
    <name type="common">Tungara frog</name>
    <name type="synonym">Physalaemus pustulosus</name>
    <dbReference type="NCBI Taxonomy" id="76066"/>
    <lineage>
        <taxon>Eukaryota</taxon>
        <taxon>Metazoa</taxon>
        <taxon>Chordata</taxon>
        <taxon>Craniata</taxon>
        <taxon>Vertebrata</taxon>
        <taxon>Euteleostomi</taxon>
        <taxon>Amphibia</taxon>
        <taxon>Batrachia</taxon>
        <taxon>Anura</taxon>
        <taxon>Neobatrachia</taxon>
        <taxon>Hyloidea</taxon>
        <taxon>Leptodactylidae</taxon>
        <taxon>Leiuperinae</taxon>
        <taxon>Engystomops</taxon>
    </lineage>
</organism>
<keyword evidence="4 5" id="KW-0472">Membrane</keyword>
<comment type="caution">
    <text evidence="6">The sequence shown here is derived from an EMBL/GenBank/DDBJ whole genome shotgun (WGS) entry which is preliminary data.</text>
</comment>
<feature type="transmembrane region" description="Helical" evidence="5">
    <location>
        <begin position="152"/>
        <end position="170"/>
    </location>
</feature>
<feature type="transmembrane region" description="Helical" evidence="5">
    <location>
        <begin position="20"/>
        <end position="41"/>
    </location>
</feature>
<evidence type="ECO:0000313" key="7">
    <source>
        <dbReference type="Proteomes" id="UP000824782"/>
    </source>
</evidence>
<keyword evidence="2 5" id="KW-0812">Transmembrane</keyword>